<dbReference type="InterPro" id="IPR001486">
    <property type="entry name" value="Hemoglobin_trunc"/>
</dbReference>
<feature type="binding site" description="proximal binding residue" evidence="7">
    <location>
        <position position="80"/>
    </location>
    <ligand>
        <name>heme</name>
        <dbReference type="ChEBI" id="CHEBI:30413"/>
    </ligand>
    <ligandPart>
        <name>Fe</name>
        <dbReference type="ChEBI" id="CHEBI:18248"/>
    </ligandPart>
</feature>
<evidence type="ECO:0000256" key="2">
    <source>
        <dbReference type="ARBA" id="ARBA00022448"/>
    </source>
</evidence>
<dbReference type="Pfam" id="PF01152">
    <property type="entry name" value="Bac_globin"/>
    <property type="match status" value="1"/>
</dbReference>
<evidence type="ECO:0000313" key="9">
    <source>
        <dbReference type="EMBL" id="RKN40150.1"/>
    </source>
</evidence>
<dbReference type="GO" id="GO:0020037">
    <property type="term" value="F:heme binding"/>
    <property type="evidence" value="ECO:0007669"/>
    <property type="project" value="InterPro"/>
</dbReference>
<protein>
    <recommendedName>
        <fullName evidence="6">Group 1 truncated hemoglobin</fullName>
    </recommendedName>
</protein>
<comment type="cofactor">
    <cofactor evidence="7">
        <name>heme</name>
        <dbReference type="ChEBI" id="CHEBI:30413"/>
    </cofactor>
    <text evidence="7">Binds 1 heme group per subunit.</text>
</comment>
<accession>A0A3A9YW63</accession>
<dbReference type="InterPro" id="IPR009050">
    <property type="entry name" value="Globin-like_sf"/>
</dbReference>
<keyword evidence="4 6" id="KW-0479">Metal-binding</keyword>
<comment type="caution">
    <text evidence="9">The sequence shown here is derived from an EMBL/GenBank/DDBJ whole genome shotgun (WGS) entry which is preliminary data.</text>
</comment>
<dbReference type="InterPro" id="IPR016339">
    <property type="entry name" value="Hemoglobin_trunc_I"/>
</dbReference>
<evidence type="ECO:0000256" key="6">
    <source>
        <dbReference type="PIRNR" id="PIRNR002030"/>
    </source>
</evidence>
<evidence type="ECO:0000313" key="10">
    <source>
        <dbReference type="Proteomes" id="UP000272474"/>
    </source>
</evidence>
<dbReference type="Gene3D" id="1.10.490.10">
    <property type="entry name" value="Globins"/>
    <property type="match status" value="1"/>
</dbReference>
<evidence type="ECO:0000256" key="8">
    <source>
        <dbReference type="PIRSR" id="PIRSR601486-1"/>
    </source>
</evidence>
<reference evidence="9 10" key="1">
    <citation type="journal article" date="2014" name="Int. J. Syst. Evol. Microbiol.">
        <title>Streptomyces hoynatensis sp. nov., isolated from deep marine sediment.</title>
        <authorList>
            <person name="Veyisoglu A."/>
            <person name="Sahin N."/>
        </authorList>
    </citation>
    <scope>NUCLEOTIDE SEQUENCE [LARGE SCALE GENOMIC DNA]</scope>
    <source>
        <strain evidence="9 10">KCTC 29097</strain>
    </source>
</reference>
<organism evidence="9 10">
    <name type="scientific">Streptomyces hoynatensis</name>
    <dbReference type="NCBI Taxonomy" id="1141874"/>
    <lineage>
        <taxon>Bacteria</taxon>
        <taxon>Bacillati</taxon>
        <taxon>Actinomycetota</taxon>
        <taxon>Actinomycetes</taxon>
        <taxon>Kitasatosporales</taxon>
        <taxon>Streptomycetaceae</taxon>
        <taxon>Streptomyces</taxon>
    </lineage>
</organism>
<feature type="binding site" description="distal binding residue" evidence="8">
    <location>
        <position position="56"/>
    </location>
    <ligand>
        <name>heme</name>
        <dbReference type="ChEBI" id="CHEBI:30413"/>
    </ligand>
    <ligandPart>
        <name>Fe</name>
        <dbReference type="ChEBI" id="CHEBI:18248"/>
    </ligandPart>
</feature>
<evidence type="ECO:0000256" key="3">
    <source>
        <dbReference type="ARBA" id="ARBA00022617"/>
    </source>
</evidence>
<dbReference type="Proteomes" id="UP000272474">
    <property type="component" value="Unassembled WGS sequence"/>
</dbReference>
<gene>
    <name evidence="9" type="ORF">D7294_19225</name>
</gene>
<dbReference type="PIRSF" id="PIRSF002030">
    <property type="entry name" value="Globin_Protozoa/Cyanobacteria"/>
    <property type="match status" value="1"/>
</dbReference>
<dbReference type="CDD" id="cd00454">
    <property type="entry name" value="TrHb1_N"/>
    <property type="match status" value="1"/>
</dbReference>
<feature type="binding site" description="distal binding residue" evidence="8">
    <location>
        <position position="80"/>
    </location>
    <ligand>
        <name>heme</name>
        <dbReference type="ChEBI" id="CHEBI:30413"/>
    </ligand>
    <ligandPart>
        <name>Fe</name>
        <dbReference type="ChEBI" id="CHEBI:18248"/>
    </ligandPart>
</feature>
<dbReference type="SUPFAM" id="SSF46458">
    <property type="entry name" value="Globin-like"/>
    <property type="match status" value="1"/>
</dbReference>
<keyword evidence="2 6" id="KW-0813">Transport</keyword>
<dbReference type="RefSeq" id="WP_120681610.1">
    <property type="nucleotide sequence ID" value="NZ_RBAL01000011.1"/>
</dbReference>
<dbReference type="EMBL" id="RBAL01000011">
    <property type="protein sequence ID" value="RKN40150.1"/>
    <property type="molecule type" value="Genomic_DNA"/>
</dbReference>
<evidence type="ECO:0000256" key="7">
    <source>
        <dbReference type="PIRSR" id="PIRSR002030-1"/>
    </source>
</evidence>
<keyword evidence="10" id="KW-1185">Reference proteome</keyword>
<dbReference type="GO" id="GO:0005344">
    <property type="term" value="F:oxygen carrier activity"/>
    <property type="evidence" value="ECO:0007669"/>
    <property type="project" value="UniProtKB-UniRule"/>
</dbReference>
<dbReference type="InterPro" id="IPR012292">
    <property type="entry name" value="Globin/Proto"/>
</dbReference>
<name>A0A3A9YW63_9ACTN</name>
<keyword evidence="5 6" id="KW-0408">Iron</keyword>
<keyword evidence="3 6" id="KW-0349">Heme</keyword>
<evidence type="ECO:0000256" key="1">
    <source>
        <dbReference type="ARBA" id="ARBA00009660"/>
    </source>
</evidence>
<dbReference type="OrthoDB" id="9798157at2"/>
<evidence type="ECO:0000256" key="5">
    <source>
        <dbReference type="ARBA" id="ARBA00023004"/>
    </source>
</evidence>
<dbReference type="AlphaFoldDB" id="A0A3A9YW63"/>
<dbReference type="GO" id="GO:0046872">
    <property type="term" value="F:metal ion binding"/>
    <property type="evidence" value="ECO:0007669"/>
    <property type="project" value="UniProtKB-UniRule"/>
</dbReference>
<evidence type="ECO:0000256" key="4">
    <source>
        <dbReference type="ARBA" id="ARBA00022723"/>
    </source>
</evidence>
<comment type="similarity">
    <text evidence="1 6">Belongs to the truncated hemoglobin family. Group I subfamily.</text>
</comment>
<keyword evidence="6" id="KW-0561">Oxygen transport</keyword>
<proteinExistence type="inferred from homology"/>
<sequence length="128" mass="13621">MTHSPAQHAATGSLFDQLGGETAVAAVVDLFYGRVLADEALAGHFTGVDIDRLKRHQRRFIGQALGATRPYSGRSMRHAHRHLGITDADFDRVVAHLAASLAEAGVDEATIGTIAGKLAPLRADIVTR</sequence>
<dbReference type="GO" id="GO:0019825">
    <property type="term" value="F:oxygen binding"/>
    <property type="evidence" value="ECO:0007669"/>
    <property type="project" value="InterPro"/>
</dbReference>